<feature type="domain" description="Pterin-binding" evidence="26">
    <location>
        <begin position="340"/>
        <end position="595"/>
    </location>
</feature>
<dbReference type="InterPro" id="IPR036724">
    <property type="entry name" value="Cobalamin-bd_sf"/>
</dbReference>
<gene>
    <name evidence="30" type="ORF">AMYX_34610</name>
</gene>
<keyword evidence="11 20" id="KW-0808">Transferase</keyword>
<dbReference type="InterPro" id="IPR011822">
    <property type="entry name" value="MetH"/>
</dbReference>
<dbReference type="SMART" id="SM01018">
    <property type="entry name" value="B12-binding_2"/>
    <property type="match status" value="1"/>
</dbReference>
<comment type="similarity">
    <text evidence="5">Belongs to the vitamin-B12 dependent methionine synthase family.</text>
</comment>
<dbReference type="AlphaFoldDB" id="A0A7I9VRJ7"/>
<dbReference type="InterPro" id="IPR036594">
    <property type="entry name" value="Meth_synthase_dom"/>
</dbReference>
<dbReference type="RefSeq" id="WP_176067511.1">
    <property type="nucleotide sequence ID" value="NZ_BJTG01000008.1"/>
</dbReference>
<feature type="compositionally biased region" description="Low complexity" evidence="24">
    <location>
        <begin position="872"/>
        <end position="886"/>
    </location>
</feature>
<evidence type="ECO:0000313" key="31">
    <source>
        <dbReference type="Proteomes" id="UP000503640"/>
    </source>
</evidence>
<feature type="domain" description="B12-binding" evidence="28">
    <location>
        <begin position="719"/>
        <end position="858"/>
    </location>
</feature>
<evidence type="ECO:0000256" key="22">
    <source>
        <dbReference type="PIRSR" id="PIRSR000381-2"/>
    </source>
</evidence>
<dbReference type="Gene3D" id="3.20.20.20">
    <property type="entry name" value="Dihydropteroate synthase-like"/>
    <property type="match status" value="1"/>
</dbReference>
<dbReference type="InterPro" id="IPR000489">
    <property type="entry name" value="Pterin-binding_dom"/>
</dbReference>
<dbReference type="GO" id="GO:0031419">
    <property type="term" value="F:cobalamin binding"/>
    <property type="evidence" value="ECO:0007669"/>
    <property type="project" value="UniProtKB-UniRule"/>
</dbReference>
<dbReference type="Pfam" id="PF02965">
    <property type="entry name" value="Met_synt_B12"/>
    <property type="match status" value="1"/>
</dbReference>
<feature type="domain" description="B12-binding N-terminal" evidence="29">
    <location>
        <begin position="626"/>
        <end position="719"/>
    </location>
</feature>
<keyword evidence="17 20" id="KW-0170">Cobalt</keyword>
<dbReference type="PANTHER" id="PTHR45833:SF1">
    <property type="entry name" value="METHIONINE SYNTHASE"/>
    <property type="match status" value="1"/>
</dbReference>
<dbReference type="InterPro" id="IPR037010">
    <property type="entry name" value="VitB12-dep_Met_synth_activ_sf"/>
</dbReference>
<evidence type="ECO:0000256" key="2">
    <source>
        <dbReference type="ARBA" id="ARBA00001947"/>
    </source>
</evidence>
<keyword evidence="9 20" id="KW-0028">Amino-acid biosynthesis</keyword>
<protein>
    <recommendedName>
        <fullName evidence="7 19">Methionine synthase</fullName>
        <ecNumber evidence="6 19">2.1.1.13</ecNumber>
    </recommendedName>
    <alternativeName>
        <fullName evidence="20">5-methyltetrahydrofolate--homocysteine methyltransferase</fullName>
    </alternativeName>
</protein>
<keyword evidence="10 20" id="KW-0846">Cobalamin</keyword>
<evidence type="ECO:0000256" key="9">
    <source>
        <dbReference type="ARBA" id="ARBA00022605"/>
    </source>
</evidence>
<feature type="binding site" evidence="22">
    <location>
        <begin position="1138"/>
        <end position="1139"/>
    </location>
    <ligand>
        <name>S-adenosyl-L-methionine</name>
        <dbReference type="ChEBI" id="CHEBI:59789"/>
    </ligand>
</feature>
<dbReference type="InterPro" id="IPR004223">
    <property type="entry name" value="VitB12-dep_Met_synth_activ_dom"/>
</dbReference>
<dbReference type="InterPro" id="IPR006158">
    <property type="entry name" value="Cobalamin-bd"/>
</dbReference>
<evidence type="ECO:0000256" key="8">
    <source>
        <dbReference type="ARBA" id="ARBA00022603"/>
    </source>
</evidence>
<dbReference type="Pfam" id="PF00809">
    <property type="entry name" value="Pterin_bind"/>
    <property type="match status" value="1"/>
</dbReference>
<keyword evidence="14" id="KW-0677">Repeat</keyword>
<evidence type="ECO:0000256" key="5">
    <source>
        <dbReference type="ARBA" id="ARBA00010398"/>
    </source>
</evidence>
<dbReference type="FunFam" id="3.20.20.330:FF:000001">
    <property type="entry name" value="Methionine synthase"/>
    <property type="match status" value="1"/>
</dbReference>
<dbReference type="UniPathway" id="UPA00051">
    <property type="reaction ID" value="UER00081"/>
</dbReference>
<dbReference type="PROSITE" id="PS50974">
    <property type="entry name" value="ADOMET_ACTIVATION"/>
    <property type="match status" value="1"/>
</dbReference>
<evidence type="ECO:0000256" key="24">
    <source>
        <dbReference type="SAM" id="MobiDB-lite"/>
    </source>
</evidence>
<comment type="caution">
    <text evidence="30">The sequence shown here is derived from an EMBL/GenBank/DDBJ whole genome shotgun (WGS) entry which is preliminary data.</text>
</comment>
<evidence type="ECO:0000256" key="15">
    <source>
        <dbReference type="ARBA" id="ARBA00022833"/>
    </source>
</evidence>
<proteinExistence type="inferred from homology"/>
<evidence type="ECO:0000259" key="29">
    <source>
        <dbReference type="PROSITE" id="PS51337"/>
    </source>
</evidence>
<keyword evidence="31" id="KW-1185">Reference proteome</keyword>
<evidence type="ECO:0000256" key="7">
    <source>
        <dbReference type="ARBA" id="ARBA00013998"/>
    </source>
</evidence>
<feature type="binding site" evidence="22">
    <location>
        <begin position="729"/>
        <end position="733"/>
    </location>
    <ligand>
        <name>methylcob(III)alamin</name>
        <dbReference type="ChEBI" id="CHEBI:28115"/>
    </ligand>
</feature>
<keyword evidence="12 20" id="KW-0949">S-adenosyl-L-methionine</keyword>
<evidence type="ECO:0000259" key="27">
    <source>
        <dbReference type="PROSITE" id="PS50974"/>
    </source>
</evidence>
<feature type="binding site" evidence="21 23">
    <location>
        <position position="294"/>
    </location>
    <ligand>
        <name>Zn(2+)</name>
        <dbReference type="ChEBI" id="CHEBI:29105"/>
    </ligand>
</feature>
<evidence type="ECO:0000256" key="1">
    <source>
        <dbReference type="ARBA" id="ARBA00001700"/>
    </source>
</evidence>
<dbReference type="GO" id="GO:0046653">
    <property type="term" value="P:tetrahydrofolate metabolic process"/>
    <property type="evidence" value="ECO:0007669"/>
    <property type="project" value="TreeGrafter"/>
</dbReference>
<feature type="binding site" evidence="22">
    <location>
        <position position="918"/>
    </location>
    <ligand>
        <name>S-adenosyl-L-methionine</name>
        <dbReference type="ChEBI" id="CHEBI:59789"/>
    </ligand>
</feature>
<dbReference type="Pfam" id="PF02607">
    <property type="entry name" value="B12-binding_2"/>
    <property type="match status" value="1"/>
</dbReference>
<dbReference type="PROSITE" id="PS50970">
    <property type="entry name" value="HCY"/>
    <property type="match status" value="1"/>
</dbReference>
<evidence type="ECO:0000256" key="17">
    <source>
        <dbReference type="ARBA" id="ARBA00023285"/>
    </source>
</evidence>
<comment type="domain">
    <text evidence="20">Modular enzyme with four functionally distinct domains. The isolated Hcy-binding domain catalyzes methyl transfer from free methylcobalamin to homocysteine. The Hcy-binding domain in association with the pterin-binding domain catalyzes the methylation of cob(I)alamin by methyltetrahydrofolate and the methylation of homocysteine. The B12-binding domain binds the cofactor. The AdoMet activation domain binds S-adenosyl-L-methionine. Under aerobic conditions cob(I)alamin can be converted to inactive cob(II)alamin. Reductive methylation by S-adenosyl-L-methionine and flavodoxin regenerates methylcobalamin.</text>
</comment>
<evidence type="ECO:0000256" key="18">
    <source>
        <dbReference type="ARBA" id="ARBA00025552"/>
    </source>
</evidence>
<dbReference type="FunFam" id="3.20.20.20:FF:000007">
    <property type="entry name" value="Methionine synthase"/>
    <property type="match status" value="1"/>
</dbReference>
<feature type="domain" description="AdoMet activation" evidence="27">
    <location>
        <begin position="866"/>
        <end position="1150"/>
    </location>
</feature>
<evidence type="ECO:0000256" key="14">
    <source>
        <dbReference type="ARBA" id="ARBA00022737"/>
    </source>
</evidence>
<evidence type="ECO:0000259" key="28">
    <source>
        <dbReference type="PROSITE" id="PS51332"/>
    </source>
</evidence>
<evidence type="ECO:0000256" key="16">
    <source>
        <dbReference type="ARBA" id="ARBA00023167"/>
    </source>
</evidence>
<feature type="region of interest" description="Disordered" evidence="24">
    <location>
        <begin position="863"/>
        <end position="886"/>
    </location>
</feature>
<dbReference type="Gene3D" id="3.10.196.10">
    <property type="entry name" value="Vitamin B12-dependent methionine synthase, activation domain"/>
    <property type="match status" value="1"/>
</dbReference>
<dbReference type="NCBIfam" id="TIGR02082">
    <property type="entry name" value="metH"/>
    <property type="match status" value="1"/>
</dbReference>
<comment type="cofactor">
    <cofactor evidence="3 20 21">
        <name>methylcob(III)alamin</name>
        <dbReference type="ChEBI" id="CHEBI:28115"/>
    </cofactor>
</comment>
<dbReference type="PROSITE" id="PS51337">
    <property type="entry name" value="B12_BINDING_NTER"/>
    <property type="match status" value="1"/>
</dbReference>
<feature type="binding site" evidence="22">
    <location>
        <position position="777"/>
    </location>
    <ligand>
        <name>methylcob(III)alamin</name>
        <dbReference type="ChEBI" id="CHEBI:28115"/>
    </ligand>
</feature>
<dbReference type="Gene3D" id="3.20.20.330">
    <property type="entry name" value="Homocysteine-binding-like domain"/>
    <property type="match status" value="1"/>
</dbReference>
<dbReference type="InterPro" id="IPR003726">
    <property type="entry name" value="HCY_dom"/>
</dbReference>
<dbReference type="Proteomes" id="UP000503640">
    <property type="component" value="Unassembled WGS sequence"/>
</dbReference>
<feature type="binding site" description="axial binding residue" evidence="21">
    <location>
        <position position="732"/>
    </location>
    <ligand>
        <name>methylcob(III)alamin</name>
        <dbReference type="ChEBI" id="CHEBI:28115"/>
    </ligand>
    <ligandPart>
        <name>Co</name>
        <dbReference type="ChEBI" id="CHEBI:27638"/>
    </ligandPart>
</feature>
<comment type="pathway">
    <text evidence="4 20">Amino-acid biosynthesis; L-methionine biosynthesis via de novo pathway; L-methionine from L-homocysteine (MetH route): step 1/1.</text>
</comment>
<evidence type="ECO:0000256" key="4">
    <source>
        <dbReference type="ARBA" id="ARBA00005178"/>
    </source>
</evidence>
<comment type="catalytic activity">
    <reaction evidence="1 20">
        <text>(6S)-5-methyl-5,6,7,8-tetrahydrofolate + L-homocysteine = (6S)-5,6,7,8-tetrahydrofolate + L-methionine</text>
        <dbReference type="Rhea" id="RHEA:11172"/>
        <dbReference type="ChEBI" id="CHEBI:18608"/>
        <dbReference type="ChEBI" id="CHEBI:57453"/>
        <dbReference type="ChEBI" id="CHEBI:57844"/>
        <dbReference type="ChEBI" id="CHEBI:58199"/>
        <dbReference type="EC" id="2.1.1.13"/>
    </reaction>
</comment>
<evidence type="ECO:0000256" key="19">
    <source>
        <dbReference type="NCBIfam" id="TIGR02082"/>
    </source>
</evidence>
<dbReference type="InterPro" id="IPR011005">
    <property type="entry name" value="Dihydropteroate_synth-like_sf"/>
</dbReference>
<evidence type="ECO:0000256" key="23">
    <source>
        <dbReference type="PROSITE-ProRule" id="PRU00333"/>
    </source>
</evidence>
<evidence type="ECO:0000256" key="6">
    <source>
        <dbReference type="ARBA" id="ARBA00012032"/>
    </source>
</evidence>
<dbReference type="Pfam" id="PF02574">
    <property type="entry name" value="S-methyl_trans"/>
    <property type="match status" value="1"/>
</dbReference>
<dbReference type="PROSITE" id="PS50972">
    <property type="entry name" value="PTERIN_BINDING"/>
    <property type="match status" value="1"/>
</dbReference>
<evidence type="ECO:0000256" key="20">
    <source>
        <dbReference type="PIRNR" id="PIRNR000381"/>
    </source>
</evidence>
<dbReference type="PIRSF" id="PIRSF000381">
    <property type="entry name" value="MetH"/>
    <property type="match status" value="1"/>
</dbReference>
<comment type="cofactor">
    <cofactor evidence="2 20 23">
        <name>Zn(2+)</name>
        <dbReference type="ChEBI" id="CHEBI:29105"/>
    </cofactor>
</comment>
<feature type="domain" description="Hcy-binding" evidence="25">
    <location>
        <begin position="1"/>
        <end position="308"/>
    </location>
</feature>
<feature type="binding site" evidence="21 23">
    <location>
        <position position="293"/>
    </location>
    <ligand>
        <name>Zn(2+)</name>
        <dbReference type="ChEBI" id="CHEBI:29105"/>
    </ligand>
</feature>
<dbReference type="EC" id="2.1.1.13" evidence="6 19"/>
<reference evidence="31" key="1">
    <citation type="journal article" date="2020" name="Appl. Environ. Microbiol.">
        <title>Diazotrophic Anaeromyxobacter Isolates from Soils.</title>
        <authorList>
            <person name="Masuda Y."/>
            <person name="Yamanaka H."/>
            <person name="Xu Z.X."/>
            <person name="Shiratori Y."/>
            <person name="Aono T."/>
            <person name="Amachi S."/>
            <person name="Senoo K."/>
            <person name="Itoh H."/>
        </authorList>
    </citation>
    <scope>NUCLEOTIDE SEQUENCE [LARGE SCALE GENOMIC DNA]</scope>
    <source>
        <strain evidence="31">R267</strain>
    </source>
</reference>
<dbReference type="GO" id="GO:0032259">
    <property type="term" value="P:methylation"/>
    <property type="evidence" value="ECO:0007669"/>
    <property type="project" value="UniProtKB-KW"/>
</dbReference>
<keyword evidence="13 20" id="KW-0479">Metal-binding</keyword>
<evidence type="ECO:0000256" key="12">
    <source>
        <dbReference type="ARBA" id="ARBA00022691"/>
    </source>
</evidence>
<comment type="function">
    <text evidence="18 20">Catalyzes the transfer of a methyl group from methyl-cobalamin to homocysteine, yielding enzyme-bound cob(I)alamin and methionine. Subsequently, remethylates the cofactor using methyltetrahydrofolate.</text>
</comment>
<evidence type="ECO:0000256" key="13">
    <source>
        <dbReference type="ARBA" id="ARBA00022723"/>
    </source>
</evidence>
<dbReference type="PROSITE" id="PS51332">
    <property type="entry name" value="B12_BINDING"/>
    <property type="match status" value="1"/>
</dbReference>
<evidence type="ECO:0000256" key="10">
    <source>
        <dbReference type="ARBA" id="ARBA00022628"/>
    </source>
</evidence>
<feature type="binding site" evidence="22">
    <location>
        <position position="1083"/>
    </location>
    <ligand>
        <name>S-adenosyl-L-methionine</name>
        <dbReference type="ChEBI" id="CHEBI:59789"/>
    </ligand>
</feature>
<keyword evidence="8 20" id="KW-0489">Methyltransferase</keyword>
<dbReference type="InterPro" id="IPR003759">
    <property type="entry name" value="Cbl-bd_cap"/>
</dbReference>
<dbReference type="SUPFAM" id="SSF52242">
    <property type="entry name" value="Cobalamin (vitamin B12)-binding domain"/>
    <property type="match status" value="1"/>
</dbReference>
<keyword evidence="16 20" id="KW-0486">Methionine biosynthesis</keyword>
<dbReference type="Gene3D" id="1.10.1240.10">
    <property type="entry name" value="Methionine synthase domain"/>
    <property type="match status" value="1"/>
</dbReference>
<dbReference type="InterPro" id="IPR036589">
    <property type="entry name" value="HCY_dom_sf"/>
</dbReference>
<dbReference type="GO" id="GO:0008705">
    <property type="term" value="F:methionine synthase activity"/>
    <property type="evidence" value="ECO:0007669"/>
    <property type="project" value="UniProtKB-UniRule"/>
</dbReference>
<sequence length="1150" mass="125510">MTFREALERRALVFDGAMGTQIQGHQLKAAEFGGQEGANDLLTVTRPDLIEEIHGRYFAVGCDVVETNTFGSSRLKLDEYGLGHRTYEVNFRAARLARHAAERHATPGHPRFVAGSIGPTGMLPSASDPVLSNVTPDALERIFAEQARGLVDGGVDAIIIETQQDLLELRAAVLAADAVRRESLKDVFIIAQPTLIDANGRMLLGTDVGAALAALERLPVDAIGLNCSTGPAEMRESVRYLGERCSHVVSCLPNAGMPENEDGRAVYKLTPDALAAALCEFVRDFGVGIVGGCCGTTPAHLARVVEELRKLDVRPRPRPRPLPELASAMKAVPLDLQPRPLVVGERVNAQGSRKVKELLLADDYAGVLRLARDQVEGGAHVLDVCVAMNERDDEAAQMRTLVKLLAQAVDAPLMIDSTEADVVEAALKLHPGRCIVNSVNLEKSGERVKKVLPLVRRYGAAVVAMTIDEKGMAQTAERKAEVARRTVAVAKEYGVPPDSLVFDPLTFTLATGGEEYRRSAVETLEGIRRIKAENPGVFTCLGVSNVSFGLSKPAREVVNSVFLYHAVQAGLDLAIVNPKDIRGYQEIPAEERALAEDVVLDRRPDALARLIAHFQGKTSTAAAQPVEDLFAGKPAEERLHLQILHRRPEGVEALIDEALTRRPAVEVLNTVLLPAMKDVGDRFGAGELILPFVLQSAEVMKKAVAYLEKFLDRVEGTAKGKVVLATVYGDVHDIGKNLVKTILSNNGFEVLDLGKQVPVATILEKAIEVGADAVGLSALLVSTSKQMPYCVQELARRNLSFPVLIGGAAINRKFGYRTLFLEDGSPYPGGVYYARDAFEGLEIVEQLVDPRRREQLQAATVQRAMKQRDTPEAPVAAAPPGARSPVVPVARPPAPPFWGTRVVPAGEVSLQEVWPHLDLTELFKLQWGVRSKDKAEYERLVREEFGPKLEALKSEILAHGWLVPRVVYGYFPCHAEGNELVVLDPVHKKEPLARLSFPRQPDERHLCLADYFREEPGSDVVAFQVVTVGAEATRLADRWQEEGEYSRALYLHGLAVETAEALADHWHAVVRRELGLPKDQGKRYSPGYPAWPELTDQRQLWKLLDPERTIGVALTSADQMIPEQSTSAIVLHHPEAVYYTVRGAPTAAAG</sequence>
<evidence type="ECO:0000313" key="30">
    <source>
        <dbReference type="EMBL" id="GEJ58720.1"/>
    </source>
</evidence>
<dbReference type="SUPFAM" id="SSF56507">
    <property type="entry name" value="Methionine synthase activation domain-like"/>
    <property type="match status" value="1"/>
</dbReference>
<dbReference type="EMBL" id="BJTG01000008">
    <property type="protein sequence ID" value="GEJ58720.1"/>
    <property type="molecule type" value="Genomic_DNA"/>
</dbReference>
<evidence type="ECO:0000259" key="26">
    <source>
        <dbReference type="PROSITE" id="PS50972"/>
    </source>
</evidence>
<feature type="binding site" evidence="22">
    <location>
        <position position="837"/>
    </location>
    <ligand>
        <name>methylcob(III)alamin</name>
        <dbReference type="ChEBI" id="CHEBI:28115"/>
    </ligand>
</feature>
<evidence type="ECO:0000256" key="11">
    <source>
        <dbReference type="ARBA" id="ARBA00022679"/>
    </source>
</evidence>
<dbReference type="SUPFAM" id="SSF82282">
    <property type="entry name" value="Homocysteine S-methyltransferase"/>
    <property type="match status" value="1"/>
</dbReference>
<dbReference type="SUPFAM" id="SSF51717">
    <property type="entry name" value="Dihydropteroate synthetase-like"/>
    <property type="match status" value="1"/>
</dbReference>
<dbReference type="PANTHER" id="PTHR45833">
    <property type="entry name" value="METHIONINE SYNTHASE"/>
    <property type="match status" value="1"/>
</dbReference>
<evidence type="ECO:0000256" key="3">
    <source>
        <dbReference type="ARBA" id="ARBA00001956"/>
    </source>
</evidence>
<dbReference type="Gene3D" id="3.40.50.280">
    <property type="entry name" value="Cobalamin-binding domain"/>
    <property type="match status" value="1"/>
</dbReference>
<dbReference type="SUPFAM" id="SSF47644">
    <property type="entry name" value="Methionine synthase domain"/>
    <property type="match status" value="1"/>
</dbReference>
<dbReference type="InterPro" id="IPR050554">
    <property type="entry name" value="Met_Synthase/Corrinoid"/>
</dbReference>
<keyword evidence="15 20" id="KW-0862">Zinc</keyword>
<dbReference type="GO" id="GO:0008270">
    <property type="term" value="F:zinc ion binding"/>
    <property type="evidence" value="ECO:0007669"/>
    <property type="project" value="UniProtKB-UniRule"/>
</dbReference>
<evidence type="ECO:0000256" key="21">
    <source>
        <dbReference type="PIRSR" id="PIRSR000381-1"/>
    </source>
</evidence>
<name>A0A7I9VRJ7_9BACT</name>
<dbReference type="GO" id="GO:0050667">
    <property type="term" value="P:homocysteine metabolic process"/>
    <property type="evidence" value="ECO:0007669"/>
    <property type="project" value="TreeGrafter"/>
</dbReference>
<organism evidence="30 31">
    <name type="scientific">Anaeromyxobacter diazotrophicus</name>
    <dbReference type="NCBI Taxonomy" id="2590199"/>
    <lineage>
        <taxon>Bacteria</taxon>
        <taxon>Pseudomonadati</taxon>
        <taxon>Myxococcota</taxon>
        <taxon>Myxococcia</taxon>
        <taxon>Myxococcales</taxon>
        <taxon>Cystobacterineae</taxon>
        <taxon>Anaeromyxobacteraceae</taxon>
        <taxon>Anaeromyxobacter</taxon>
    </lineage>
</organism>
<feature type="binding site" evidence="21 23">
    <location>
        <position position="227"/>
    </location>
    <ligand>
        <name>Zn(2+)</name>
        <dbReference type="ChEBI" id="CHEBI:29105"/>
    </ligand>
</feature>
<dbReference type="Pfam" id="PF02310">
    <property type="entry name" value="B12-binding"/>
    <property type="match status" value="1"/>
</dbReference>
<accession>A0A7I9VRJ7</accession>
<dbReference type="GO" id="GO:0005829">
    <property type="term" value="C:cytosol"/>
    <property type="evidence" value="ECO:0007669"/>
    <property type="project" value="TreeGrafter"/>
</dbReference>
<evidence type="ECO:0000259" key="25">
    <source>
        <dbReference type="PROSITE" id="PS50970"/>
    </source>
</evidence>